<evidence type="ECO:0008006" key="4">
    <source>
        <dbReference type="Google" id="ProtNLM"/>
    </source>
</evidence>
<organism evidence="2 3">
    <name type="scientific">Vitrella brassicaformis (strain CCMP3155)</name>
    <dbReference type="NCBI Taxonomy" id="1169540"/>
    <lineage>
        <taxon>Eukaryota</taxon>
        <taxon>Sar</taxon>
        <taxon>Alveolata</taxon>
        <taxon>Colpodellida</taxon>
        <taxon>Vitrellaceae</taxon>
        <taxon>Vitrella</taxon>
    </lineage>
</organism>
<proteinExistence type="predicted"/>
<dbReference type="GO" id="GO:0006283">
    <property type="term" value="P:transcription-coupled nucleotide-excision repair"/>
    <property type="evidence" value="ECO:0007669"/>
    <property type="project" value="TreeGrafter"/>
</dbReference>
<feature type="region of interest" description="Disordered" evidence="1">
    <location>
        <begin position="21"/>
        <end position="42"/>
    </location>
</feature>
<feature type="compositionally biased region" description="Acidic residues" evidence="1">
    <location>
        <begin position="331"/>
        <end position="343"/>
    </location>
</feature>
<name>A0A0G4FYW3_VITBC</name>
<evidence type="ECO:0000313" key="2">
    <source>
        <dbReference type="EMBL" id="CEM20418.1"/>
    </source>
</evidence>
<evidence type="ECO:0000313" key="3">
    <source>
        <dbReference type="Proteomes" id="UP000041254"/>
    </source>
</evidence>
<reference evidence="2 3" key="1">
    <citation type="submission" date="2014-11" db="EMBL/GenBank/DDBJ databases">
        <authorList>
            <person name="Zhu J."/>
            <person name="Qi W."/>
            <person name="Song R."/>
        </authorList>
    </citation>
    <scope>NUCLEOTIDE SEQUENCE [LARGE SCALE GENOMIC DNA]</scope>
</reference>
<feature type="compositionally biased region" description="Basic and acidic residues" evidence="1">
    <location>
        <begin position="317"/>
        <end position="330"/>
    </location>
</feature>
<dbReference type="Proteomes" id="UP000041254">
    <property type="component" value="Unassembled WGS sequence"/>
</dbReference>
<dbReference type="InterPro" id="IPR018610">
    <property type="entry name" value="UVSSA"/>
</dbReference>
<dbReference type="EMBL" id="CDMY01000528">
    <property type="protein sequence ID" value="CEM20418.1"/>
    <property type="molecule type" value="Genomic_DNA"/>
</dbReference>
<gene>
    <name evidence="2" type="ORF">Vbra_9519</name>
</gene>
<protein>
    <recommendedName>
        <fullName evidence="4">VHS domain-containing protein</fullName>
    </recommendedName>
</protein>
<dbReference type="STRING" id="1169540.A0A0G4FYW3"/>
<dbReference type="PANTHER" id="PTHR28670">
    <property type="entry name" value="UV-STIMULATED SCAFFOLD PROTEIN A"/>
    <property type="match status" value="1"/>
</dbReference>
<dbReference type="VEuPathDB" id="CryptoDB:Vbra_9519"/>
<dbReference type="AlphaFoldDB" id="A0A0G4FYW3"/>
<feature type="compositionally biased region" description="Basic and acidic residues" evidence="1">
    <location>
        <begin position="364"/>
        <end position="383"/>
    </location>
</feature>
<dbReference type="GO" id="GO:0000993">
    <property type="term" value="F:RNA polymerase II complex binding"/>
    <property type="evidence" value="ECO:0007669"/>
    <property type="project" value="TreeGrafter"/>
</dbReference>
<feature type="region of interest" description="Disordered" evidence="1">
    <location>
        <begin position="314"/>
        <end position="383"/>
    </location>
</feature>
<feature type="compositionally biased region" description="Basic residues" evidence="1">
    <location>
        <begin position="21"/>
        <end position="32"/>
    </location>
</feature>
<accession>A0A0G4FYW3</accession>
<dbReference type="GO" id="GO:0005694">
    <property type="term" value="C:chromosome"/>
    <property type="evidence" value="ECO:0007669"/>
    <property type="project" value="TreeGrafter"/>
</dbReference>
<sequence>MSAEAHSTLAVTVEGLLFNRQKHAAQKPKKRRRDESGEIPGVADEEVRKERWGTLKELFRQDSNVKDAWQILVTHLSSASVASRLAALDLTEKLFVKSAAFRTVVCEDIKTWLDLCVHRRGMPSHNKRAREDPKWTSLQERSTAMLVEWNERYGHTHAALSNAVKYLRNATTIAVPDARAAHEAARRRREESVRDVVQRVGREWAQGRGDIRDAIKRLHDYVDLADSGHGDDPEEGAHVLIEGMKEDCGIWRRKWSRRLTSWLQLLDATCHLDSPAPPSAPPVPADMQHDARRMAQEMKSLQKAFQTQVDRAATITGKERPANDPMHWGDRDDDSDEEGLFEEEPSRAAAGGGGRGGVSQAMRRLAESRRVPWAESGKRGRHE</sequence>
<dbReference type="InParanoid" id="A0A0G4FYW3"/>
<evidence type="ECO:0000256" key="1">
    <source>
        <dbReference type="SAM" id="MobiDB-lite"/>
    </source>
</evidence>
<keyword evidence="3" id="KW-1185">Reference proteome</keyword>
<dbReference type="InterPro" id="IPR049408">
    <property type="entry name" value="UVSSA_N_a-solenoid_rpt"/>
</dbReference>
<dbReference type="Pfam" id="PF20867">
    <property type="entry name" value="UVSSA_N"/>
    <property type="match status" value="1"/>
</dbReference>
<dbReference type="GO" id="GO:0009411">
    <property type="term" value="P:response to UV"/>
    <property type="evidence" value="ECO:0007669"/>
    <property type="project" value="InterPro"/>
</dbReference>
<dbReference type="PANTHER" id="PTHR28670:SF1">
    <property type="entry name" value="UV-STIMULATED SCAFFOLD PROTEIN A"/>
    <property type="match status" value="1"/>
</dbReference>